<keyword evidence="5" id="KW-0238">DNA-binding</keyword>
<feature type="compositionally biased region" description="Low complexity" evidence="8">
    <location>
        <begin position="112"/>
        <end position="125"/>
    </location>
</feature>
<keyword evidence="6" id="KW-0804">Transcription</keyword>
<keyword evidence="11" id="KW-1185">Reference proteome</keyword>
<dbReference type="AlphaFoldDB" id="A0A9P6KJJ1"/>
<keyword evidence="3" id="KW-0862">Zinc</keyword>
<evidence type="ECO:0000256" key="3">
    <source>
        <dbReference type="ARBA" id="ARBA00022833"/>
    </source>
</evidence>
<dbReference type="InterPro" id="IPR036864">
    <property type="entry name" value="Zn2-C6_fun-type_DNA-bd_sf"/>
</dbReference>
<dbReference type="GO" id="GO:0045944">
    <property type="term" value="P:positive regulation of transcription by RNA polymerase II"/>
    <property type="evidence" value="ECO:0007669"/>
    <property type="project" value="TreeGrafter"/>
</dbReference>
<evidence type="ECO:0000256" key="4">
    <source>
        <dbReference type="ARBA" id="ARBA00023015"/>
    </source>
</evidence>
<feature type="region of interest" description="Disordered" evidence="8">
    <location>
        <begin position="95"/>
        <end position="132"/>
    </location>
</feature>
<evidence type="ECO:0000256" key="1">
    <source>
        <dbReference type="ARBA" id="ARBA00004123"/>
    </source>
</evidence>
<dbReference type="CDD" id="cd12148">
    <property type="entry name" value="fungal_TF_MHR"/>
    <property type="match status" value="1"/>
</dbReference>
<comment type="caution">
    <text evidence="10">The sequence shown here is derived from an EMBL/GenBank/DDBJ whole genome shotgun (WGS) entry which is preliminary data.</text>
</comment>
<organism evidence="10 11">
    <name type="scientific">Paraphaeosphaeria minitans</name>
    <dbReference type="NCBI Taxonomy" id="565426"/>
    <lineage>
        <taxon>Eukaryota</taxon>
        <taxon>Fungi</taxon>
        <taxon>Dikarya</taxon>
        <taxon>Ascomycota</taxon>
        <taxon>Pezizomycotina</taxon>
        <taxon>Dothideomycetes</taxon>
        <taxon>Pleosporomycetidae</taxon>
        <taxon>Pleosporales</taxon>
        <taxon>Massarineae</taxon>
        <taxon>Didymosphaeriaceae</taxon>
        <taxon>Paraphaeosphaeria</taxon>
    </lineage>
</organism>
<dbReference type="SUPFAM" id="SSF57701">
    <property type="entry name" value="Zn2/Cys6 DNA-binding domain"/>
    <property type="match status" value="1"/>
</dbReference>
<gene>
    <name evidence="10" type="ORF">PMIN01_13587</name>
</gene>
<evidence type="ECO:0000256" key="2">
    <source>
        <dbReference type="ARBA" id="ARBA00022723"/>
    </source>
</evidence>
<dbReference type="GO" id="GO:0008270">
    <property type="term" value="F:zinc ion binding"/>
    <property type="evidence" value="ECO:0007669"/>
    <property type="project" value="InterPro"/>
</dbReference>
<dbReference type="InterPro" id="IPR052202">
    <property type="entry name" value="Yeast_MetPath_Reg"/>
</dbReference>
<dbReference type="Proteomes" id="UP000756921">
    <property type="component" value="Unassembled WGS sequence"/>
</dbReference>
<sequence>MTTKVRIACRRCRTKRIKCDGGLPACSNCSKVNEPCIDVDGRNNALSIPRDFAANARARIEWLEDHIRRLSPDFDLKDGPSVDFNFVVALGTASPPGTIDSNQAAQAPARESTSSTSKRTYSSVSQQSSQEGFADEARSVALDLGLITLNSDSRQTHYLGTSSGRLFTSLIGAASPESHTHSRNSKSSAQSVSTSTGPTRPFAHVKSSRESCQALYNSLQKTLPPQEDAYVLLDVYFRTIHVDHPFLHPASLISALETLYRTVCDDAPVEIGYNGWGTSVQPFPYNGEFDTSRNCLCTPISIFTATFHVCMVFTLVATVKTRQRIYDFAPNQFYRIAVSVSQHCFSTTSLASLQATLLLAVHSLLSPAELNIWTLTYVSMAHCVDLGLHRTPSPDSGLSQTALLMRKMLFFSVYHLDRSIAAIQGRPLGIRDETFDLQLPDLEEVEADIRDARKTAFAPNPVVSEIKLLFYHLPSQANTYAWPADHQAPQASLQQKLGAWRHELSAITSALQDASEEDQLEHRKHELKLTSQYFAAMVLLYQPSQTIPQPAEQSLLICYQCAASRLNAYNDLYHAESFYQSWRSVQGIFSSGATMIYCLWTSALVRSTVPWSEAMKDLRTATNLLSVGGEWWPSVKKGKESFSSAIDALFRKLDISQHENAKSGQNQRAPARRCHSLDQSGHNGTKSTALAAESGMDVQEIHSTFQDASTPLTEFPHVSSDFATADWSFLNDPAYHHDPQASFGDFDNQALGATDSAVEAFIAQFLNKDTAWNAF</sequence>
<evidence type="ECO:0000256" key="7">
    <source>
        <dbReference type="ARBA" id="ARBA00023242"/>
    </source>
</evidence>
<dbReference type="EMBL" id="WJXW01000020">
    <property type="protein sequence ID" value="KAF9728454.1"/>
    <property type="molecule type" value="Genomic_DNA"/>
</dbReference>
<evidence type="ECO:0000313" key="11">
    <source>
        <dbReference type="Proteomes" id="UP000756921"/>
    </source>
</evidence>
<protein>
    <submittedName>
        <fullName evidence="10">Zn 2cys6 transcription factor</fullName>
    </submittedName>
</protein>
<comment type="subcellular location">
    <subcellularLocation>
        <location evidence="1">Nucleus</location>
    </subcellularLocation>
</comment>
<reference evidence="10" key="1">
    <citation type="journal article" date="2020" name="Mol. Plant Microbe Interact.">
        <title>Genome Sequence of the Biocontrol Agent Coniothyrium minitans strain Conio (IMI 134523).</title>
        <authorList>
            <person name="Patel D."/>
            <person name="Shittu T.A."/>
            <person name="Baroncelli R."/>
            <person name="Muthumeenakshi S."/>
            <person name="Osborne T.H."/>
            <person name="Janganan T.K."/>
            <person name="Sreenivasaprasad S."/>
        </authorList>
    </citation>
    <scope>NUCLEOTIDE SEQUENCE</scope>
    <source>
        <strain evidence="10">Conio</strain>
    </source>
</reference>
<dbReference type="Pfam" id="PF04082">
    <property type="entry name" value="Fungal_trans"/>
    <property type="match status" value="1"/>
</dbReference>
<feature type="compositionally biased region" description="Low complexity" evidence="8">
    <location>
        <begin position="185"/>
        <end position="195"/>
    </location>
</feature>
<dbReference type="PANTHER" id="PTHR47782:SF1">
    <property type="entry name" value="PYRIMIDINE PATHWAY REGULATORY PROTEIN 1"/>
    <property type="match status" value="1"/>
</dbReference>
<dbReference type="InterPro" id="IPR001138">
    <property type="entry name" value="Zn2Cys6_DnaBD"/>
</dbReference>
<dbReference type="OrthoDB" id="25921at2759"/>
<dbReference type="CDD" id="cd00067">
    <property type="entry name" value="GAL4"/>
    <property type="match status" value="1"/>
</dbReference>
<feature type="region of interest" description="Disordered" evidence="8">
    <location>
        <begin position="175"/>
        <end position="204"/>
    </location>
</feature>
<name>A0A9P6KJJ1_9PLEO</name>
<evidence type="ECO:0000259" key="9">
    <source>
        <dbReference type="PROSITE" id="PS50048"/>
    </source>
</evidence>
<keyword evidence="4" id="KW-0805">Transcription regulation</keyword>
<dbReference type="GO" id="GO:0000981">
    <property type="term" value="F:DNA-binding transcription factor activity, RNA polymerase II-specific"/>
    <property type="evidence" value="ECO:0007669"/>
    <property type="project" value="InterPro"/>
</dbReference>
<dbReference type="GO" id="GO:0005634">
    <property type="term" value="C:nucleus"/>
    <property type="evidence" value="ECO:0007669"/>
    <property type="project" value="UniProtKB-SubCell"/>
</dbReference>
<feature type="region of interest" description="Disordered" evidence="8">
    <location>
        <begin position="659"/>
        <end position="687"/>
    </location>
</feature>
<dbReference type="GO" id="GO:0006351">
    <property type="term" value="P:DNA-templated transcription"/>
    <property type="evidence" value="ECO:0007669"/>
    <property type="project" value="InterPro"/>
</dbReference>
<keyword evidence="2" id="KW-0479">Metal-binding</keyword>
<evidence type="ECO:0000313" key="10">
    <source>
        <dbReference type="EMBL" id="KAF9728454.1"/>
    </source>
</evidence>
<dbReference type="SMART" id="SM00906">
    <property type="entry name" value="Fungal_trans"/>
    <property type="match status" value="1"/>
</dbReference>
<dbReference type="Pfam" id="PF00172">
    <property type="entry name" value="Zn_clus"/>
    <property type="match status" value="1"/>
</dbReference>
<dbReference type="GO" id="GO:0043565">
    <property type="term" value="F:sequence-specific DNA binding"/>
    <property type="evidence" value="ECO:0007669"/>
    <property type="project" value="TreeGrafter"/>
</dbReference>
<evidence type="ECO:0000256" key="8">
    <source>
        <dbReference type="SAM" id="MobiDB-lite"/>
    </source>
</evidence>
<dbReference type="PROSITE" id="PS00463">
    <property type="entry name" value="ZN2_CY6_FUNGAL_1"/>
    <property type="match status" value="1"/>
</dbReference>
<evidence type="ECO:0000256" key="5">
    <source>
        <dbReference type="ARBA" id="ARBA00023125"/>
    </source>
</evidence>
<feature type="compositionally biased region" description="Polar residues" evidence="8">
    <location>
        <begin position="677"/>
        <end position="687"/>
    </location>
</feature>
<dbReference type="Gene3D" id="4.10.240.10">
    <property type="entry name" value="Zn(2)-C6 fungal-type DNA-binding domain"/>
    <property type="match status" value="1"/>
</dbReference>
<dbReference type="InterPro" id="IPR007219">
    <property type="entry name" value="XnlR_reg_dom"/>
</dbReference>
<evidence type="ECO:0000256" key="6">
    <source>
        <dbReference type="ARBA" id="ARBA00023163"/>
    </source>
</evidence>
<dbReference type="SMART" id="SM00066">
    <property type="entry name" value="GAL4"/>
    <property type="match status" value="1"/>
</dbReference>
<accession>A0A9P6KJJ1</accession>
<keyword evidence="7" id="KW-0539">Nucleus</keyword>
<dbReference type="PANTHER" id="PTHR47782">
    <property type="entry name" value="ZN(II)2CYS6 TRANSCRIPTION FACTOR (EUROFUNG)-RELATED"/>
    <property type="match status" value="1"/>
</dbReference>
<feature type="domain" description="Zn(2)-C6 fungal-type" evidence="9">
    <location>
        <begin position="8"/>
        <end position="36"/>
    </location>
</feature>
<dbReference type="PROSITE" id="PS50048">
    <property type="entry name" value="ZN2_CY6_FUNGAL_2"/>
    <property type="match status" value="1"/>
</dbReference>
<proteinExistence type="predicted"/>